<name>A0A173UZG3_9FIRM</name>
<dbReference type="STRING" id="166486.ERS852572_02350"/>
<dbReference type="InterPro" id="IPR043775">
    <property type="entry name" value="DUF5717_N"/>
</dbReference>
<dbReference type="PaxDb" id="166486-ERS852572_02350"/>
<organism evidence="3 4">
    <name type="scientific">Roseburia intestinalis</name>
    <dbReference type="NCBI Taxonomy" id="166486"/>
    <lineage>
        <taxon>Bacteria</taxon>
        <taxon>Bacillati</taxon>
        <taxon>Bacillota</taxon>
        <taxon>Clostridia</taxon>
        <taxon>Lachnospirales</taxon>
        <taxon>Lachnospiraceae</taxon>
        <taxon>Roseburia</taxon>
    </lineage>
</organism>
<evidence type="ECO:0008006" key="5">
    <source>
        <dbReference type="Google" id="ProtNLM"/>
    </source>
</evidence>
<proteinExistence type="predicted"/>
<gene>
    <name evidence="3" type="ORF">ERS852572_02350</name>
</gene>
<evidence type="ECO:0000313" key="3">
    <source>
        <dbReference type="EMBL" id="CUN18988.1"/>
    </source>
</evidence>
<dbReference type="InterPro" id="IPR043774">
    <property type="entry name" value="DUF5717_C"/>
</dbReference>
<evidence type="ECO:0000259" key="2">
    <source>
        <dbReference type="Pfam" id="PF18984"/>
    </source>
</evidence>
<dbReference type="EMBL" id="CYXZ01000017">
    <property type="protein sequence ID" value="CUN18988.1"/>
    <property type="molecule type" value="Genomic_DNA"/>
</dbReference>
<evidence type="ECO:0000313" key="4">
    <source>
        <dbReference type="Proteomes" id="UP000095350"/>
    </source>
</evidence>
<accession>A0A173UZG3</accession>
<evidence type="ECO:0000259" key="1">
    <source>
        <dbReference type="Pfam" id="PF18983"/>
    </source>
</evidence>
<dbReference type="Pfam" id="PF18984">
    <property type="entry name" value="DUF5717_N"/>
    <property type="match status" value="1"/>
</dbReference>
<sequence>MRRRIQQLARGKFEHLKPSLSISVDKIDITAMEGNDISGDFVITSTNHVPMRGIVYSSNPRMECLTPQFEGEEIRIRYQFHSYGLIEGDIQKGEFCIVVEQGEYNLSFVVSVSKLYAESSVGKVKNLSDFARLSENDFDEAFHLFYSGKFKNIFHPDEKREMLLYEGLSKGTPSGQKVEEFLIGIHKKKRTVVSLEESSAIFYQVHENRLETFQVNRNRHGYLEIRVHSDAEFLVLKKPRVTDEMFVGSICDVEYYIVAEKMHAGRNFGKIRLEIPGQKPLIYTVCATTKQENKTKDEPVFFDIQKSRIKLMQLYLEYRLKRIVTGVWANQSGVILDHLSVLCENEKIYGLMKAQTLIINRQRQEASWILDDFKRTCEDHESPEWGYYLYLCTLMEREPSYVDRLTTEVEQIFKLHPDNSMLFWVLLFLKEEYYQKPAERLEAIRDWMRYDNSPYFYLEAYYLIWQDPYLLARLGSFEVRILYWTARWGIMTRDIAIQVAGLISEKKEYHPFLYHILEACYEVKPDDEMLTAVLGYLIRSQCFGAKYHHWYELGIEREIRITSLYEAYLLSLDGRKLERVPKMLQLYFQYDSGLSWQQKAVLFVNIIAAKKVQPEVYQKYLPIMERFAMEQMEAGHIDDNLAVIYDEMFEQGIINSDIAHWAAEILFTHKMICTDPQAAKIEVYEYACSPACNHVNNRESMIRNGAAYFTVYTKDYCLIMEDIYGNRFCEEIGCCEEPLMDIDHCVKKCTELAQGELSYILYSMQQKVADGVDDSDFPGVWTVLKAPQVSDRYKREIAEQIISFYRKRKYEAGCLTGLDHKLLSAAARRMLMQYLTEEHLYETAYRMAEECGYEHMDTAACVSLCSYAIHTAGFEEDDFLLGFAEHVFYRGTYNDVILIYLCKYYNGATKTMAEIWKAAGAFDIDTFDLEERILSQMLYSTDYIADIEEIYESYVKGGGRELICMAYLSYFADAWLVRNMVVPEYVFEQIFARYQEGNPLNDACKLGLLKYFSEKEHLSDAMYQVADELLEEYTSKNRCFAFFLEFEKELRLKYHLYDKAFVEYHTDPGQKIMIHFSLDGEHYEQSLLNEVYDGVFVKEFVLFFGESVLYYMTEQEKAEEKITESACLNCRNVPDEESHGRYEMLNDMLMHHAMGEREMQKREMKQYYGMQMVTNEVFRIL</sequence>
<protein>
    <recommendedName>
        <fullName evidence="5">DUF5717 domain-containing protein</fullName>
    </recommendedName>
</protein>
<dbReference type="AlphaFoldDB" id="A0A173UZG3"/>
<feature type="domain" description="DUF5717" evidence="1">
    <location>
        <begin position="877"/>
        <end position="1178"/>
    </location>
</feature>
<dbReference type="RefSeq" id="WP_242863581.1">
    <property type="nucleotide sequence ID" value="NZ_CABIYH010000017.1"/>
</dbReference>
<feature type="domain" description="DUF5717" evidence="2">
    <location>
        <begin position="1"/>
        <end position="872"/>
    </location>
</feature>
<reference evidence="3 4" key="1">
    <citation type="submission" date="2015-09" db="EMBL/GenBank/DDBJ databases">
        <authorList>
            <consortium name="Pathogen Informatics"/>
        </authorList>
    </citation>
    <scope>NUCLEOTIDE SEQUENCE [LARGE SCALE GENOMIC DNA]</scope>
    <source>
        <strain evidence="3 4">2789STDY5834960</strain>
    </source>
</reference>
<dbReference type="Pfam" id="PF18983">
    <property type="entry name" value="DUF5717"/>
    <property type="match status" value="1"/>
</dbReference>
<dbReference type="Proteomes" id="UP000095350">
    <property type="component" value="Unassembled WGS sequence"/>
</dbReference>